<evidence type="ECO:0000313" key="7">
    <source>
        <dbReference type="Proteomes" id="UP000321104"/>
    </source>
</evidence>
<dbReference type="PROSITE" id="PS51257">
    <property type="entry name" value="PROKAR_LIPOPROTEIN"/>
    <property type="match status" value="1"/>
</dbReference>
<gene>
    <name evidence="2" type="ORF">Abin_019_012</name>
    <name evidence="3" type="ORF">AIN02nite_28230</name>
    <name evidence="4" type="ORF">HK17_12730</name>
</gene>
<keyword evidence="1" id="KW-0812">Transmembrane</keyword>
<reference evidence="2 5" key="1">
    <citation type="submission" date="2012-11" db="EMBL/GenBank/DDBJ databases">
        <title>Whole genome sequence of Acetobacter indonesiensis 5H-1.</title>
        <authorList>
            <person name="Azuma Y."/>
            <person name="Higashiura N."/>
            <person name="Hirakawa H."/>
            <person name="Matsushita K."/>
        </authorList>
    </citation>
    <scope>NUCLEOTIDE SEQUENCE [LARGE SCALE GENOMIC DNA]</scope>
    <source>
        <strain evidence="2 5">5H-1</strain>
    </source>
</reference>
<evidence type="ECO:0000256" key="1">
    <source>
        <dbReference type="SAM" id="Phobius"/>
    </source>
</evidence>
<dbReference type="EMBL" id="BJXQ01000028">
    <property type="protein sequence ID" value="GEN04798.1"/>
    <property type="molecule type" value="Genomic_DNA"/>
</dbReference>
<dbReference type="AlphaFoldDB" id="A0A252AMW5"/>
<evidence type="ECO:0000313" key="3">
    <source>
        <dbReference type="EMBL" id="GEN04798.1"/>
    </source>
</evidence>
<accession>A0A252AMW5</accession>
<proteinExistence type="predicted"/>
<name>A0A252AMW5_9PROT</name>
<protein>
    <submittedName>
        <fullName evidence="2">General secretion pathway protein M</fullName>
    </submittedName>
</protein>
<dbReference type="InterPro" id="IPR034756">
    <property type="entry name" value="T2SSM_b"/>
</dbReference>
<dbReference type="EMBL" id="BAMW01000019">
    <property type="protein sequence ID" value="GAN63071.1"/>
    <property type="molecule type" value="Genomic_DNA"/>
</dbReference>
<reference evidence="3 7" key="4">
    <citation type="submission" date="2019-07" db="EMBL/GenBank/DDBJ databases">
        <title>Whole genome shotgun sequence of Acetobacter indonesiensis NBRC 16471.</title>
        <authorList>
            <person name="Hosoyama A."/>
            <person name="Uohara A."/>
            <person name="Ohji S."/>
            <person name="Ichikawa N."/>
        </authorList>
    </citation>
    <scope>NUCLEOTIDE SEQUENCE [LARGE SCALE GENOMIC DNA]</scope>
    <source>
        <strain evidence="3 7">NBRC 16471</strain>
    </source>
</reference>
<dbReference type="RefSeq" id="WP_048845604.1">
    <property type="nucleotide sequence ID" value="NZ_BAMW01000019.1"/>
</dbReference>
<reference evidence="6" key="3">
    <citation type="submission" date="2014-06" db="EMBL/GenBank/DDBJ databases">
        <authorList>
            <person name="Winans N.J."/>
            <person name="Newell P.D."/>
            <person name="Douglas A.E."/>
        </authorList>
    </citation>
    <scope>NUCLEOTIDE SEQUENCE [LARGE SCALE GENOMIC DNA]</scope>
</reference>
<feature type="transmembrane region" description="Helical" evidence="1">
    <location>
        <begin position="12"/>
        <end position="38"/>
    </location>
</feature>
<dbReference type="Proteomes" id="UP000194641">
    <property type="component" value="Unassembled WGS sequence"/>
</dbReference>
<dbReference type="Pfam" id="PF10741">
    <property type="entry name" value="T2SSM_b"/>
    <property type="match status" value="1"/>
</dbReference>
<organism evidence="4 6">
    <name type="scientific">Acetobacter indonesiensis</name>
    <dbReference type="NCBI Taxonomy" id="104101"/>
    <lineage>
        <taxon>Bacteria</taxon>
        <taxon>Pseudomonadati</taxon>
        <taxon>Pseudomonadota</taxon>
        <taxon>Alphaproteobacteria</taxon>
        <taxon>Acetobacterales</taxon>
        <taxon>Acetobacteraceae</taxon>
        <taxon>Acetobacter</taxon>
    </lineage>
</organism>
<keyword evidence="1" id="KW-1133">Transmembrane helix</keyword>
<evidence type="ECO:0000313" key="5">
    <source>
        <dbReference type="Proteomes" id="UP000032673"/>
    </source>
</evidence>
<dbReference type="Proteomes" id="UP000032673">
    <property type="component" value="Unassembled WGS sequence"/>
</dbReference>
<dbReference type="Proteomes" id="UP000321104">
    <property type="component" value="Unassembled WGS sequence"/>
</dbReference>
<dbReference type="InterPro" id="IPR014717">
    <property type="entry name" value="Transl_elong_EF1B/ribsomal_bS6"/>
</dbReference>
<keyword evidence="1" id="KW-0472">Membrane</keyword>
<dbReference type="Gene3D" id="3.30.70.60">
    <property type="match status" value="1"/>
</dbReference>
<dbReference type="NCBIfam" id="NF040576">
    <property type="entry name" value="T2SS_GspM_XpsM"/>
    <property type="match status" value="1"/>
</dbReference>
<reference evidence="4" key="2">
    <citation type="submission" date="2014-06" db="EMBL/GenBank/DDBJ databases">
        <authorList>
            <person name="Ju J."/>
            <person name="Zhang J."/>
        </authorList>
    </citation>
    <scope>NUCLEOTIDE SEQUENCE [LARGE SCALE GENOMIC DNA]</scope>
    <source>
        <strain evidence="4">DmL_051</strain>
    </source>
</reference>
<evidence type="ECO:0000313" key="6">
    <source>
        <dbReference type="Proteomes" id="UP000194641"/>
    </source>
</evidence>
<evidence type="ECO:0000313" key="2">
    <source>
        <dbReference type="EMBL" id="GAN63071.1"/>
    </source>
</evidence>
<sequence length="201" mass="21872">MTDIRLPTGLTGQVLACSVTIAGLGCFTLTGLSLLSLYQSRATALEEKRTLLNHTEQLIRQIPDLKRRYQEHQTSAASTRFLLAGQSDSETAANLVQTVQMLATRHQIEISSQETVPPHAMGHFRAIGIRIALTSNWDAFVALLDDLDHAEPRLLIKDLEIQHARTVTDATRGHSSAIDATLSITGFRADLGPPAQTAPTP</sequence>
<evidence type="ECO:0000313" key="4">
    <source>
        <dbReference type="EMBL" id="OUI91203.1"/>
    </source>
</evidence>
<dbReference type="EMBL" id="JOPA01000043">
    <property type="protein sequence ID" value="OUI91203.1"/>
    <property type="molecule type" value="Genomic_DNA"/>
</dbReference>
<keyword evidence="5" id="KW-1185">Reference proteome</keyword>
<comment type="caution">
    <text evidence="4">The sequence shown here is derived from an EMBL/GenBank/DDBJ whole genome shotgun (WGS) entry which is preliminary data.</text>
</comment>